<organism evidence="8 9">
    <name type="scientific">Alicyclobacillus dauci</name>
    <dbReference type="NCBI Taxonomy" id="1475485"/>
    <lineage>
        <taxon>Bacteria</taxon>
        <taxon>Bacillati</taxon>
        <taxon>Bacillota</taxon>
        <taxon>Bacilli</taxon>
        <taxon>Bacillales</taxon>
        <taxon>Alicyclobacillaceae</taxon>
        <taxon>Alicyclobacillus</taxon>
    </lineage>
</organism>
<feature type="transmembrane region" description="Helical" evidence="7">
    <location>
        <begin position="162"/>
        <end position="179"/>
    </location>
</feature>
<feature type="transmembrane region" description="Helical" evidence="7">
    <location>
        <begin position="107"/>
        <end position="128"/>
    </location>
</feature>
<comment type="subcellular location">
    <subcellularLocation>
        <location evidence="1">Membrane</location>
        <topology evidence="1">Multi-pass membrane protein</topology>
    </subcellularLocation>
</comment>
<dbReference type="Gene3D" id="1.20.1730.10">
    <property type="entry name" value="Sodium/glucose cotransporter"/>
    <property type="match status" value="1"/>
</dbReference>
<sequence>MAYLVLPHHPGDPSYANLAILNLIQASYHNSFVQAIMYTTVALTCLVPVSVMILSASNMFTVNLLKDWLWPSLTEKHMILTSRLFVFFVTIVALLFGVVYPNYITQLAIEATSGIVQIIPTVVIGLYWRHTSAPALVIGLLAGVATVFLNHLVIHLPGIDGFWGLIVNSALVFLVTFALRKDKAESTIYKTSI</sequence>
<dbReference type="InterPro" id="IPR001734">
    <property type="entry name" value="Na/solute_symporter"/>
</dbReference>
<dbReference type="PANTHER" id="PTHR48086">
    <property type="entry name" value="SODIUM/PROLINE SYMPORTER-RELATED"/>
    <property type="match status" value="1"/>
</dbReference>
<evidence type="ECO:0000256" key="5">
    <source>
        <dbReference type="ARBA" id="ARBA00022989"/>
    </source>
</evidence>
<keyword evidence="9" id="KW-1185">Reference proteome</keyword>
<comment type="similarity">
    <text evidence="2">Belongs to the sodium:solute symporter (SSF) (TC 2.A.21) family.</text>
</comment>
<evidence type="ECO:0000256" key="6">
    <source>
        <dbReference type="ARBA" id="ARBA00023136"/>
    </source>
</evidence>
<evidence type="ECO:0000256" key="4">
    <source>
        <dbReference type="ARBA" id="ARBA00022692"/>
    </source>
</evidence>
<dbReference type="RefSeq" id="WP_268042954.1">
    <property type="nucleotide sequence ID" value="NZ_CP104064.1"/>
</dbReference>
<dbReference type="EMBL" id="CP104064">
    <property type="protein sequence ID" value="WAH35672.1"/>
    <property type="molecule type" value="Genomic_DNA"/>
</dbReference>
<feature type="transmembrane region" description="Helical" evidence="7">
    <location>
        <begin position="35"/>
        <end position="60"/>
    </location>
</feature>
<keyword evidence="6 7" id="KW-0472">Membrane</keyword>
<protein>
    <recommendedName>
        <fullName evidence="10">Sodium:solute symporter family protein</fullName>
    </recommendedName>
</protein>
<keyword evidence="5 7" id="KW-1133">Transmembrane helix</keyword>
<proteinExistence type="inferred from homology"/>
<dbReference type="Proteomes" id="UP001164803">
    <property type="component" value="Chromosome"/>
</dbReference>
<dbReference type="PANTHER" id="PTHR48086:SF8">
    <property type="entry name" value="MONOCARBOXYLIC ACID PERMEASE"/>
    <property type="match status" value="1"/>
</dbReference>
<keyword evidence="4 7" id="KW-0812">Transmembrane</keyword>
<dbReference type="InterPro" id="IPR050277">
    <property type="entry name" value="Sodium:Solute_Symporter"/>
</dbReference>
<evidence type="ECO:0008006" key="10">
    <source>
        <dbReference type="Google" id="ProtNLM"/>
    </source>
</evidence>
<evidence type="ECO:0000256" key="7">
    <source>
        <dbReference type="SAM" id="Phobius"/>
    </source>
</evidence>
<accession>A0ABY6YYK7</accession>
<dbReference type="InterPro" id="IPR038377">
    <property type="entry name" value="Na/Glc_symporter_sf"/>
</dbReference>
<evidence type="ECO:0000256" key="2">
    <source>
        <dbReference type="ARBA" id="ARBA00006434"/>
    </source>
</evidence>
<dbReference type="PROSITE" id="PS50283">
    <property type="entry name" value="NA_SOLUT_SYMP_3"/>
    <property type="match status" value="1"/>
</dbReference>
<keyword evidence="3" id="KW-0813">Transport</keyword>
<evidence type="ECO:0000313" key="9">
    <source>
        <dbReference type="Proteomes" id="UP001164803"/>
    </source>
</evidence>
<evidence type="ECO:0000256" key="1">
    <source>
        <dbReference type="ARBA" id="ARBA00004141"/>
    </source>
</evidence>
<evidence type="ECO:0000256" key="3">
    <source>
        <dbReference type="ARBA" id="ARBA00022448"/>
    </source>
</evidence>
<feature type="transmembrane region" description="Helical" evidence="7">
    <location>
        <begin position="135"/>
        <end position="156"/>
    </location>
</feature>
<reference evidence="8" key="1">
    <citation type="submission" date="2022-08" db="EMBL/GenBank/DDBJ databases">
        <title>Alicyclobacillus dauci DSM2870, complete genome.</title>
        <authorList>
            <person name="Wang Q."/>
            <person name="Cai R."/>
            <person name="Wang Z."/>
        </authorList>
    </citation>
    <scope>NUCLEOTIDE SEQUENCE</scope>
    <source>
        <strain evidence="8">DSM 28700</strain>
    </source>
</reference>
<evidence type="ECO:0000313" key="8">
    <source>
        <dbReference type="EMBL" id="WAH35672.1"/>
    </source>
</evidence>
<feature type="transmembrane region" description="Helical" evidence="7">
    <location>
        <begin position="80"/>
        <end position="101"/>
    </location>
</feature>
<name>A0ABY6YYK7_9BACL</name>
<gene>
    <name evidence="8" type="ORF">NZD86_15500</name>
</gene>